<dbReference type="AlphaFoldDB" id="A0A5R9AC16"/>
<dbReference type="Pfam" id="PF00535">
    <property type="entry name" value="Glycos_transf_2"/>
    <property type="match status" value="1"/>
</dbReference>
<gene>
    <name evidence="2" type="ORF">FEF27_07890</name>
</gene>
<dbReference type="GO" id="GO:0016758">
    <property type="term" value="F:hexosyltransferase activity"/>
    <property type="evidence" value="ECO:0007669"/>
    <property type="project" value="UniProtKB-ARBA"/>
</dbReference>
<dbReference type="OrthoDB" id="3171021at2"/>
<dbReference type="InterPro" id="IPR029044">
    <property type="entry name" value="Nucleotide-diphossugar_trans"/>
</dbReference>
<comment type="caution">
    <text evidence="2">The sequence shown here is derived from an EMBL/GenBank/DDBJ whole genome shotgun (WGS) entry which is preliminary data.</text>
</comment>
<proteinExistence type="predicted"/>
<organism evidence="2 3">
    <name type="scientific">Nesterenkonia sphaerica</name>
    <dbReference type="NCBI Taxonomy" id="1804988"/>
    <lineage>
        <taxon>Bacteria</taxon>
        <taxon>Bacillati</taxon>
        <taxon>Actinomycetota</taxon>
        <taxon>Actinomycetes</taxon>
        <taxon>Micrococcales</taxon>
        <taxon>Micrococcaceae</taxon>
        <taxon>Nesterenkonia</taxon>
    </lineage>
</organism>
<name>A0A5R9AC16_9MICC</name>
<dbReference type="PANTHER" id="PTHR22916:SF3">
    <property type="entry name" value="UDP-GLCNAC:BETAGAL BETA-1,3-N-ACETYLGLUCOSAMINYLTRANSFERASE-LIKE PROTEIN 1"/>
    <property type="match status" value="1"/>
</dbReference>
<dbReference type="InterPro" id="IPR001173">
    <property type="entry name" value="Glyco_trans_2-like"/>
</dbReference>
<reference evidence="2 3" key="1">
    <citation type="submission" date="2019-05" db="EMBL/GenBank/DDBJ databases">
        <title>Nesterenkonia sp. GY239, isolated from the Southern Atlantic Ocean.</title>
        <authorList>
            <person name="Zhang G."/>
        </authorList>
    </citation>
    <scope>NUCLEOTIDE SEQUENCE [LARGE SCALE GENOMIC DNA]</scope>
    <source>
        <strain evidence="2 3">GY239</strain>
    </source>
</reference>
<evidence type="ECO:0000259" key="1">
    <source>
        <dbReference type="Pfam" id="PF00535"/>
    </source>
</evidence>
<accession>A0A5R9AC16</accession>
<dbReference type="Gene3D" id="3.90.550.10">
    <property type="entry name" value="Spore Coat Polysaccharide Biosynthesis Protein SpsA, Chain A"/>
    <property type="match status" value="1"/>
</dbReference>
<keyword evidence="2" id="KW-0808">Transferase</keyword>
<dbReference type="CDD" id="cd00761">
    <property type="entry name" value="Glyco_tranf_GTA_type"/>
    <property type="match status" value="1"/>
</dbReference>
<keyword evidence="3" id="KW-1185">Reference proteome</keyword>
<dbReference type="Proteomes" id="UP000306544">
    <property type="component" value="Unassembled WGS sequence"/>
</dbReference>
<dbReference type="EMBL" id="VAWA01000008">
    <property type="protein sequence ID" value="TLP75565.1"/>
    <property type="molecule type" value="Genomic_DNA"/>
</dbReference>
<dbReference type="PANTHER" id="PTHR22916">
    <property type="entry name" value="GLYCOSYLTRANSFERASE"/>
    <property type="match status" value="1"/>
</dbReference>
<evidence type="ECO:0000313" key="2">
    <source>
        <dbReference type="EMBL" id="TLP75565.1"/>
    </source>
</evidence>
<sequence>MHHSDPLILLSAEPCGVLADHRVVGRDDDLCQFLHCRQLGEFELQEPAVEPGEWPGVLVCHALAAGPAGHDGDDRVCLHLAPLSVDLVSSVLRTAVYREPGYRLVSVRPPVRPTLKRPLLTVGVTSYHSASTITRCLQSVVDQSLDASRTEVVVVDDGSTDQTLSLVRGFRRSVPWARFTVLSQRNTGNASTGRNRILDSARGKYVFFLDADDYLGPQALEAMIRSARRHSSEVVIGRYVGVERSAPNVLGAEHFPARQEYHTGWLNSLHVQKLFRADFLRGLGYRFNPQLNYANDHPMMLQAFLHAQRVSLVNSVDCYFLTLAEQPTGQGHVSRAELSPAEQLRFLHDCFGVIALARGQGGRSAELAGRVRADYWNRLLKLHLPVLVLRKSDDAAAAELGAAAANLAEIYGAQTSRARLTGPAKKMLQALGTDSGAQLRQVAAQVRQQASRDAVQL</sequence>
<feature type="domain" description="Glycosyltransferase 2-like" evidence="1">
    <location>
        <begin position="121"/>
        <end position="245"/>
    </location>
</feature>
<dbReference type="SUPFAM" id="SSF53448">
    <property type="entry name" value="Nucleotide-diphospho-sugar transferases"/>
    <property type="match status" value="1"/>
</dbReference>
<protein>
    <submittedName>
        <fullName evidence="2">Glycosyltransferase family 2 protein</fullName>
    </submittedName>
</protein>
<evidence type="ECO:0000313" key="3">
    <source>
        <dbReference type="Proteomes" id="UP000306544"/>
    </source>
</evidence>